<feature type="transmembrane region" description="Helical" evidence="1">
    <location>
        <begin position="161"/>
        <end position="180"/>
    </location>
</feature>
<gene>
    <name evidence="3" type="ORF">DFR24_3778</name>
</gene>
<dbReference type="GO" id="GO:0004016">
    <property type="term" value="F:adenylate cyclase activity"/>
    <property type="evidence" value="ECO:0007669"/>
    <property type="project" value="UniProtKB-ARBA"/>
</dbReference>
<feature type="transmembrane region" description="Helical" evidence="1">
    <location>
        <begin position="105"/>
        <end position="123"/>
    </location>
</feature>
<evidence type="ECO:0000313" key="3">
    <source>
        <dbReference type="EMBL" id="TDU26748.1"/>
    </source>
</evidence>
<dbReference type="GO" id="GO:0006171">
    <property type="term" value="P:cAMP biosynthetic process"/>
    <property type="evidence" value="ECO:0007669"/>
    <property type="project" value="TreeGrafter"/>
</dbReference>
<feature type="transmembrane region" description="Helical" evidence="1">
    <location>
        <begin position="192"/>
        <end position="210"/>
    </location>
</feature>
<name>A0A4R7P019_9GAMM</name>
<dbReference type="AlphaFoldDB" id="A0A4R7P019"/>
<dbReference type="InterPro" id="IPR001054">
    <property type="entry name" value="A/G_cyclase"/>
</dbReference>
<dbReference type="InterPro" id="IPR029787">
    <property type="entry name" value="Nucleotide_cyclase"/>
</dbReference>
<keyword evidence="1" id="KW-0812">Transmembrane</keyword>
<dbReference type="CDD" id="cd07302">
    <property type="entry name" value="CHD"/>
    <property type="match status" value="1"/>
</dbReference>
<dbReference type="PANTHER" id="PTHR43081">
    <property type="entry name" value="ADENYLATE CYCLASE, TERMINAL-DIFFERENTIATION SPECIFIC-RELATED"/>
    <property type="match status" value="1"/>
</dbReference>
<keyword evidence="4" id="KW-1185">Reference proteome</keyword>
<feature type="transmembrane region" description="Helical" evidence="1">
    <location>
        <begin position="78"/>
        <end position="99"/>
    </location>
</feature>
<organism evidence="3 4">
    <name type="scientific">Panacagrimonas perspica</name>
    <dbReference type="NCBI Taxonomy" id="381431"/>
    <lineage>
        <taxon>Bacteria</taxon>
        <taxon>Pseudomonadati</taxon>
        <taxon>Pseudomonadota</taxon>
        <taxon>Gammaproteobacteria</taxon>
        <taxon>Nevskiales</taxon>
        <taxon>Nevskiaceae</taxon>
        <taxon>Panacagrimonas</taxon>
    </lineage>
</organism>
<protein>
    <submittedName>
        <fullName evidence="3">Class 3 adenylate cyclase</fullName>
    </submittedName>
</protein>
<dbReference type="RefSeq" id="WP_162851312.1">
    <property type="nucleotide sequence ID" value="NZ_MWIN01000007.1"/>
</dbReference>
<dbReference type="SMART" id="SM00044">
    <property type="entry name" value="CYCc"/>
    <property type="match status" value="1"/>
</dbReference>
<reference evidence="3 4" key="1">
    <citation type="submission" date="2019-03" db="EMBL/GenBank/DDBJ databases">
        <title>Genomic Encyclopedia of Type Strains, Phase IV (KMG-IV): sequencing the most valuable type-strain genomes for metagenomic binning, comparative biology and taxonomic classification.</title>
        <authorList>
            <person name="Goeker M."/>
        </authorList>
    </citation>
    <scope>NUCLEOTIDE SEQUENCE [LARGE SCALE GENOMIC DNA]</scope>
    <source>
        <strain evidence="3 4">DSM 26377</strain>
    </source>
</reference>
<dbReference type="InterPro" id="IPR050697">
    <property type="entry name" value="Adenylyl/Guanylyl_Cyclase_3/4"/>
</dbReference>
<accession>A0A4R7P019</accession>
<dbReference type="GO" id="GO:0035556">
    <property type="term" value="P:intracellular signal transduction"/>
    <property type="evidence" value="ECO:0007669"/>
    <property type="project" value="InterPro"/>
</dbReference>
<feature type="transmembrane region" description="Helical" evidence="1">
    <location>
        <begin position="49"/>
        <end position="71"/>
    </location>
</feature>
<feature type="domain" description="Guanylate cyclase" evidence="2">
    <location>
        <begin position="267"/>
        <end position="402"/>
    </location>
</feature>
<feature type="transmembrane region" description="Helical" evidence="1">
    <location>
        <begin position="135"/>
        <end position="155"/>
    </location>
</feature>
<keyword evidence="1" id="KW-0472">Membrane</keyword>
<dbReference type="EMBL" id="SOBT01000010">
    <property type="protein sequence ID" value="TDU26748.1"/>
    <property type="molecule type" value="Genomic_DNA"/>
</dbReference>
<dbReference type="Pfam" id="PF00211">
    <property type="entry name" value="Guanylate_cyc"/>
    <property type="match status" value="1"/>
</dbReference>
<evidence type="ECO:0000256" key="1">
    <source>
        <dbReference type="SAM" id="Phobius"/>
    </source>
</evidence>
<dbReference type="SUPFAM" id="SSF55073">
    <property type="entry name" value="Nucleotide cyclase"/>
    <property type="match status" value="1"/>
</dbReference>
<evidence type="ECO:0000259" key="2">
    <source>
        <dbReference type="PROSITE" id="PS50125"/>
    </source>
</evidence>
<dbReference type="Gene3D" id="3.30.70.1230">
    <property type="entry name" value="Nucleotide cyclase"/>
    <property type="match status" value="1"/>
</dbReference>
<keyword evidence="1" id="KW-1133">Transmembrane helix</keyword>
<proteinExistence type="predicted"/>
<comment type="caution">
    <text evidence="3">The sequence shown here is derived from an EMBL/GenBank/DDBJ whole genome shotgun (WGS) entry which is preliminary data.</text>
</comment>
<dbReference type="Proteomes" id="UP000295341">
    <property type="component" value="Unassembled WGS sequence"/>
</dbReference>
<dbReference type="PANTHER" id="PTHR43081:SF1">
    <property type="entry name" value="ADENYLATE CYCLASE, TERMINAL-DIFFERENTIATION SPECIFIC"/>
    <property type="match status" value="1"/>
</dbReference>
<sequence length="452" mass="49196">MTAPEEAFLPPFLGNGAPDLSLRRFGFLFADPGLERRYYVWSVDRKIPLIRVGMIASAAGYAVYLLTVFLLERESFDGIFPAVLAFLGFLTAIFLGTCLAPLRPLLVPMTVVANCISGLLLVLQIHELVASPDRFALAGTAVLIPVMFGFCVYQLSPLLAIVATVPFIVLSMGLLFLDYVSGDISIAMAGGLAAMQLIACNTGVFVSSVIEFNNRRTFRKDQIIELQRVQLSESRDAIRRYVPPSVADLIIKGEKASIDTPVRRRVTILFADIVGFTEVSDRIEPEDLTALLVDYLSGMAEKVEKFGGTLNEFAGDGLMALFGAPNYAEPEQQARQAVSAAREMQDLMSQLNERWLRVGIGRPLKMRIGINTGTVSVGSYGSQGRMTYTAFGLQTNITSRIERAAAPGSVLVSDSTYQLARDAFGFEPGGEVECKGVHYPVPVYSLVARPPA</sequence>
<evidence type="ECO:0000313" key="4">
    <source>
        <dbReference type="Proteomes" id="UP000295341"/>
    </source>
</evidence>
<dbReference type="PROSITE" id="PS50125">
    <property type="entry name" value="GUANYLATE_CYCLASE_2"/>
    <property type="match status" value="1"/>
</dbReference>